<dbReference type="RefSeq" id="WP_345537191.1">
    <property type="nucleotide sequence ID" value="NZ_BAABGJ010000013.1"/>
</dbReference>
<keyword evidence="3" id="KW-1003">Cell membrane</keyword>
<keyword evidence="9" id="KW-1185">Reference proteome</keyword>
<dbReference type="PROSITE" id="PS00211">
    <property type="entry name" value="ABC_TRANSPORTER_1"/>
    <property type="match status" value="1"/>
</dbReference>
<evidence type="ECO:0000256" key="4">
    <source>
        <dbReference type="ARBA" id="ARBA00022741"/>
    </source>
</evidence>
<accession>A0ABP8HFQ0</accession>
<dbReference type="PROSITE" id="PS50893">
    <property type="entry name" value="ABC_TRANSPORTER_2"/>
    <property type="match status" value="1"/>
</dbReference>
<comment type="similarity">
    <text evidence="1">Belongs to the ABC transporter superfamily.</text>
</comment>
<dbReference type="GO" id="GO:0005524">
    <property type="term" value="F:ATP binding"/>
    <property type="evidence" value="ECO:0007669"/>
    <property type="project" value="UniProtKB-KW"/>
</dbReference>
<keyword evidence="5 8" id="KW-0067">ATP-binding</keyword>
<dbReference type="Gene3D" id="3.40.50.300">
    <property type="entry name" value="P-loop containing nucleotide triphosphate hydrolases"/>
    <property type="match status" value="1"/>
</dbReference>
<dbReference type="EMBL" id="BAABGJ010000013">
    <property type="protein sequence ID" value="GAA4338345.1"/>
    <property type="molecule type" value="Genomic_DNA"/>
</dbReference>
<dbReference type="SMART" id="SM00382">
    <property type="entry name" value="AAA"/>
    <property type="match status" value="1"/>
</dbReference>
<evidence type="ECO:0000259" key="7">
    <source>
        <dbReference type="PROSITE" id="PS50893"/>
    </source>
</evidence>
<dbReference type="InterPro" id="IPR003439">
    <property type="entry name" value="ABC_transporter-like_ATP-bd"/>
</dbReference>
<evidence type="ECO:0000313" key="9">
    <source>
        <dbReference type="Proteomes" id="UP001500975"/>
    </source>
</evidence>
<dbReference type="CDD" id="cd03224">
    <property type="entry name" value="ABC_TM1139_LivF_branched"/>
    <property type="match status" value="1"/>
</dbReference>
<dbReference type="PANTHER" id="PTHR43820">
    <property type="entry name" value="HIGH-AFFINITY BRANCHED-CHAIN AMINO ACID TRANSPORT ATP-BINDING PROTEIN LIVF"/>
    <property type="match status" value="1"/>
</dbReference>
<evidence type="ECO:0000256" key="5">
    <source>
        <dbReference type="ARBA" id="ARBA00022840"/>
    </source>
</evidence>
<dbReference type="InterPro" id="IPR017871">
    <property type="entry name" value="ABC_transporter-like_CS"/>
</dbReference>
<organism evidence="8 9">
    <name type="scientific">Variovorax defluvii</name>
    <dbReference type="NCBI Taxonomy" id="913761"/>
    <lineage>
        <taxon>Bacteria</taxon>
        <taxon>Pseudomonadati</taxon>
        <taxon>Pseudomonadota</taxon>
        <taxon>Betaproteobacteria</taxon>
        <taxon>Burkholderiales</taxon>
        <taxon>Comamonadaceae</taxon>
        <taxon>Variovorax</taxon>
    </lineage>
</organism>
<sequence length="236" mass="25330">MQHLLDLRGLQAGYGAAHVLHDIDLFVEPGRITVLLGANGAGKSTLLRAVSRMVWTKGTILLDGEDIAPRTTEQVARRGVAHVPDGRGTFSTLSVAENLALGALALRDPADAAAQLSMALDYFPKLRQRMRQQAGTLSGGEQQMLAIARALMGRPRLLLLDEPSVGLAPIIVQEIFEIMRAINAAQGTAMLLVEQNAARALKLAHHAFVLEAGRVVVQGRAAEVARNPDIRRAYLG</sequence>
<evidence type="ECO:0000256" key="1">
    <source>
        <dbReference type="ARBA" id="ARBA00005417"/>
    </source>
</evidence>
<keyword evidence="6" id="KW-0029">Amino-acid transport</keyword>
<dbReference type="Proteomes" id="UP001500975">
    <property type="component" value="Unassembled WGS sequence"/>
</dbReference>
<keyword evidence="4" id="KW-0547">Nucleotide-binding</keyword>
<proteinExistence type="inferred from homology"/>
<keyword evidence="3" id="KW-0472">Membrane</keyword>
<dbReference type="InterPro" id="IPR052156">
    <property type="entry name" value="BCAA_Transport_ATP-bd_LivF"/>
</dbReference>
<gene>
    <name evidence="8" type="ORF">GCM10023165_16950</name>
</gene>
<keyword evidence="2" id="KW-0813">Transport</keyword>
<dbReference type="Pfam" id="PF00005">
    <property type="entry name" value="ABC_tran"/>
    <property type="match status" value="1"/>
</dbReference>
<protein>
    <submittedName>
        <fullName evidence="8">ABC transporter ATP-binding protein</fullName>
    </submittedName>
</protein>
<dbReference type="InterPro" id="IPR003593">
    <property type="entry name" value="AAA+_ATPase"/>
</dbReference>
<evidence type="ECO:0000256" key="6">
    <source>
        <dbReference type="ARBA" id="ARBA00022970"/>
    </source>
</evidence>
<name>A0ABP8HFQ0_9BURK</name>
<feature type="domain" description="ABC transporter" evidence="7">
    <location>
        <begin position="5"/>
        <end position="235"/>
    </location>
</feature>
<evidence type="ECO:0000313" key="8">
    <source>
        <dbReference type="EMBL" id="GAA4338345.1"/>
    </source>
</evidence>
<dbReference type="InterPro" id="IPR027417">
    <property type="entry name" value="P-loop_NTPase"/>
</dbReference>
<dbReference type="PANTHER" id="PTHR43820:SF4">
    <property type="entry name" value="HIGH-AFFINITY BRANCHED-CHAIN AMINO ACID TRANSPORT ATP-BINDING PROTEIN LIVF"/>
    <property type="match status" value="1"/>
</dbReference>
<reference evidence="9" key="1">
    <citation type="journal article" date="2019" name="Int. J. Syst. Evol. Microbiol.">
        <title>The Global Catalogue of Microorganisms (GCM) 10K type strain sequencing project: providing services to taxonomists for standard genome sequencing and annotation.</title>
        <authorList>
            <consortium name="The Broad Institute Genomics Platform"/>
            <consortium name="The Broad Institute Genome Sequencing Center for Infectious Disease"/>
            <person name="Wu L."/>
            <person name="Ma J."/>
        </authorList>
    </citation>
    <scope>NUCLEOTIDE SEQUENCE [LARGE SCALE GENOMIC DNA]</scope>
    <source>
        <strain evidence="9">JCM 17804</strain>
    </source>
</reference>
<comment type="caution">
    <text evidence="8">The sequence shown here is derived from an EMBL/GenBank/DDBJ whole genome shotgun (WGS) entry which is preliminary data.</text>
</comment>
<dbReference type="SUPFAM" id="SSF52540">
    <property type="entry name" value="P-loop containing nucleoside triphosphate hydrolases"/>
    <property type="match status" value="1"/>
</dbReference>
<evidence type="ECO:0000256" key="2">
    <source>
        <dbReference type="ARBA" id="ARBA00022448"/>
    </source>
</evidence>
<evidence type="ECO:0000256" key="3">
    <source>
        <dbReference type="ARBA" id="ARBA00022475"/>
    </source>
</evidence>